<name>A0ABY8AN21_9GAMM</name>
<dbReference type="EMBL" id="CP119078">
    <property type="protein sequence ID" value="WED42094.1"/>
    <property type="molecule type" value="Genomic_DNA"/>
</dbReference>
<sequence>MKKVKFLTLCFSAGCLSACATYQETSYTTYSNYQPYVYENAYYQTYDGGVDYRYSNREVNVPNSYHVGYDHSPASHKDVDKNWVNSQNPQGYTIEVAEGDKASQVAGKLYKVPKNNRTAQIKSYRGDGSAYYKGVYGSYNSYEEAQKAYNDLPENIKQGADIKNWSKIQENSGN</sequence>
<dbReference type="InterPro" id="IPR036680">
    <property type="entry name" value="SPOR-like_sf"/>
</dbReference>
<dbReference type="RefSeq" id="WP_275087919.1">
    <property type="nucleotide sequence ID" value="NZ_CP119078.1"/>
</dbReference>
<accession>A0ABY8AN21</accession>
<keyword evidence="3" id="KW-1185">Reference proteome</keyword>
<protein>
    <submittedName>
        <fullName evidence="2">SPOR domain-containing protein</fullName>
    </submittedName>
</protein>
<keyword evidence="1" id="KW-0732">Signal</keyword>
<evidence type="ECO:0000313" key="2">
    <source>
        <dbReference type="EMBL" id="WED42094.1"/>
    </source>
</evidence>
<evidence type="ECO:0000313" key="3">
    <source>
        <dbReference type="Proteomes" id="UP001222087"/>
    </source>
</evidence>
<feature type="signal peptide" evidence="1">
    <location>
        <begin position="1"/>
        <end position="20"/>
    </location>
</feature>
<dbReference type="Gene3D" id="3.30.70.1070">
    <property type="entry name" value="Sporulation related repeat"/>
    <property type="match status" value="1"/>
</dbReference>
<evidence type="ECO:0000256" key="1">
    <source>
        <dbReference type="SAM" id="SignalP"/>
    </source>
</evidence>
<feature type="chain" id="PRO_5046526700" evidence="1">
    <location>
        <begin position="21"/>
        <end position="174"/>
    </location>
</feature>
<reference evidence="2 3" key="1">
    <citation type="submission" date="2023-02" db="EMBL/GenBank/DDBJ databases">
        <title>Genome Sequence of L. cardiaca H63T.</title>
        <authorList>
            <person name="Lopez A.E."/>
            <person name="Cianciotto N.P."/>
        </authorList>
    </citation>
    <scope>NUCLEOTIDE SEQUENCE [LARGE SCALE GENOMIC DNA]</scope>
    <source>
        <strain evidence="2 3">H63</strain>
    </source>
</reference>
<organism evidence="2 3">
    <name type="scientific">Legionella cardiaca</name>
    <dbReference type="NCBI Taxonomy" id="1071983"/>
    <lineage>
        <taxon>Bacteria</taxon>
        <taxon>Pseudomonadati</taxon>
        <taxon>Pseudomonadota</taxon>
        <taxon>Gammaproteobacteria</taxon>
        <taxon>Legionellales</taxon>
        <taxon>Legionellaceae</taxon>
        <taxon>Legionella</taxon>
    </lineage>
</organism>
<dbReference type="Proteomes" id="UP001222087">
    <property type="component" value="Chromosome"/>
</dbReference>
<gene>
    <name evidence="2" type="ORF">PXX05_09120</name>
</gene>
<proteinExistence type="predicted"/>